<evidence type="ECO:0000256" key="2">
    <source>
        <dbReference type="ARBA" id="ARBA00022898"/>
    </source>
</evidence>
<name>D2MPW5_9FIRM</name>
<dbReference type="Pfam" id="PF01168">
    <property type="entry name" value="Ala_racemase_N"/>
    <property type="match status" value="1"/>
</dbReference>
<keyword evidence="3" id="KW-0413">Isomerase</keyword>
<dbReference type="GO" id="GO:0030170">
    <property type="term" value="F:pyridoxal phosphate binding"/>
    <property type="evidence" value="ECO:0007669"/>
    <property type="project" value="TreeGrafter"/>
</dbReference>
<accession>D2MPW5</accession>
<gene>
    <name evidence="5" type="ORF">HMPREF9013_0354</name>
</gene>
<proteinExistence type="predicted"/>
<dbReference type="STRING" id="679192.HMPREF9013_0354"/>
<organism evidence="5 6">
    <name type="scientific">Bulleidia extructa W1219</name>
    <dbReference type="NCBI Taxonomy" id="679192"/>
    <lineage>
        <taxon>Bacteria</taxon>
        <taxon>Bacillati</taxon>
        <taxon>Bacillota</taxon>
        <taxon>Erysipelotrichia</taxon>
        <taxon>Erysipelotrichales</taxon>
        <taxon>Erysipelotrichaceae</taxon>
        <taxon>Bulleidia</taxon>
    </lineage>
</organism>
<dbReference type="GO" id="GO:0005829">
    <property type="term" value="C:cytosol"/>
    <property type="evidence" value="ECO:0007669"/>
    <property type="project" value="TreeGrafter"/>
</dbReference>
<comment type="cofactor">
    <cofactor evidence="1">
        <name>pyridoxal 5'-phosphate</name>
        <dbReference type="ChEBI" id="CHEBI:597326"/>
    </cofactor>
</comment>
<evidence type="ECO:0000313" key="6">
    <source>
        <dbReference type="Proteomes" id="UP000005017"/>
    </source>
</evidence>
<dbReference type="InterPro" id="IPR000821">
    <property type="entry name" value="Ala_racemase"/>
</dbReference>
<sequence>MTYPKFIIDKKKLKNNAKNVLGMCNKLGIEVVGVVKGINGLEGVIKILIDAGFKTLASSRLSQLRKIKEISPGILTYGLRIPMLSEVDELVSCADISLNSSVEVLRELNRAAFQQHKRHNVIIMIECGDLREGIFDEEELLNTAIEVEKELSNLHLLGIGTNLGCYGSIMPTPEKMLELISKADKVSEAIGRKIEVVSGGASTSLPLVGKQIMPKGINQLRIGDALYISDLDDCFQYKVFSDEDEAFTLQAEIVELKDKPSHPIGTIAVDAFGNKKEYVDKGIRRRALIAVGKQDLGDCFHLRPLDKRIEIIGGSSDHTILDITECKNRYCLGDIISFHVMYENLLMLSQSEYVEKEYI</sequence>
<dbReference type="eggNOG" id="COG3457">
    <property type="taxonomic scope" value="Bacteria"/>
</dbReference>
<dbReference type="PANTHER" id="PTHR30511:SF3">
    <property type="entry name" value="LYSINE RACEMASE"/>
    <property type="match status" value="1"/>
</dbReference>
<evidence type="ECO:0000259" key="4">
    <source>
        <dbReference type="Pfam" id="PF01168"/>
    </source>
</evidence>
<protein>
    <submittedName>
        <fullName evidence="5">Alanine racemase domain protein</fullName>
    </submittedName>
</protein>
<feature type="domain" description="Alanine racemase N-terminal" evidence="4">
    <location>
        <begin position="8"/>
        <end position="228"/>
    </location>
</feature>
<dbReference type="AlphaFoldDB" id="D2MPW5"/>
<dbReference type="PANTHER" id="PTHR30511">
    <property type="entry name" value="ALANINE RACEMASE"/>
    <property type="match status" value="1"/>
</dbReference>
<dbReference type="Gene3D" id="3.20.20.10">
    <property type="entry name" value="Alanine racemase"/>
    <property type="match status" value="1"/>
</dbReference>
<dbReference type="Proteomes" id="UP000005017">
    <property type="component" value="Unassembled WGS sequence"/>
</dbReference>
<dbReference type="RefSeq" id="WP_006627428.1">
    <property type="nucleotide sequence ID" value="NZ_ADFR01000014.1"/>
</dbReference>
<evidence type="ECO:0000256" key="3">
    <source>
        <dbReference type="ARBA" id="ARBA00023235"/>
    </source>
</evidence>
<reference evidence="6" key="1">
    <citation type="submission" date="2009-12" db="EMBL/GenBank/DDBJ databases">
        <title>Sequence of Clostridiales genomosp. BVAB3 str. UPII9-5.</title>
        <authorList>
            <person name="Madupu R."/>
            <person name="Durkin A.S."/>
            <person name="Torralba M."/>
            <person name="Methe B."/>
            <person name="Sutton G.G."/>
            <person name="Strausberg R.L."/>
            <person name="Nelson K.E."/>
        </authorList>
    </citation>
    <scope>NUCLEOTIDE SEQUENCE [LARGE SCALE GENOMIC DNA]</scope>
    <source>
        <strain evidence="6">W1219</strain>
    </source>
</reference>
<dbReference type="EMBL" id="ADFR01000014">
    <property type="protein sequence ID" value="EFC05418.1"/>
    <property type="molecule type" value="Genomic_DNA"/>
</dbReference>
<keyword evidence="2" id="KW-0663">Pyridoxal phosphate</keyword>
<dbReference type="InterPro" id="IPR029066">
    <property type="entry name" value="PLP-binding_barrel"/>
</dbReference>
<dbReference type="InterPro" id="IPR001608">
    <property type="entry name" value="Ala_racemase_N"/>
</dbReference>
<dbReference type="OrthoDB" id="504078at2"/>
<evidence type="ECO:0000313" key="5">
    <source>
        <dbReference type="EMBL" id="EFC05418.1"/>
    </source>
</evidence>
<dbReference type="SUPFAM" id="SSF51419">
    <property type="entry name" value="PLP-binding barrel"/>
    <property type="match status" value="1"/>
</dbReference>
<evidence type="ECO:0000256" key="1">
    <source>
        <dbReference type="ARBA" id="ARBA00001933"/>
    </source>
</evidence>
<keyword evidence="6" id="KW-1185">Reference proteome</keyword>
<comment type="caution">
    <text evidence="5">The sequence shown here is derived from an EMBL/GenBank/DDBJ whole genome shotgun (WGS) entry which is preliminary data.</text>
</comment>
<dbReference type="GO" id="GO:0008784">
    <property type="term" value="F:alanine racemase activity"/>
    <property type="evidence" value="ECO:0007669"/>
    <property type="project" value="TreeGrafter"/>
</dbReference>